<dbReference type="InterPro" id="IPR037026">
    <property type="entry name" value="Vgr_OB-fold_dom_sf"/>
</dbReference>
<name>A0A849V8E3_9GAMM</name>
<evidence type="ECO:0000259" key="1">
    <source>
        <dbReference type="Pfam" id="PF04717"/>
    </source>
</evidence>
<accession>A0A849V8E3</accession>
<dbReference type="RefSeq" id="WP_171624555.1">
    <property type="nucleotide sequence ID" value="NZ_JABBPG010000001.1"/>
</dbReference>
<protein>
    <submittedName>
        <fullName evidence="2">Phage baseplate assembly protein V</fullName>
    </submittedName>
</protein>
<dbReference type="AlphaFoldDB" id="A0A849V8E3"/>
<dbReference type="Gene3D" id="2.40.50.230">
    <property type="entry name" value="Gp5 N-terminal domain"/>
    <property type="match status" value="1"/>
</dbReference>
<reference evidence="2 3" key="1">
    <citation type="submission" date="2020-04" db="EMBL/GenBank/DDBJ databases">
        <title>Pseudoalteromonas caenipelagi sp. nov., isolated from a tidal flat.</title>
        <authorList>
            <person name="Park S."/>
            <person name="Yoon J.-H."/>
        </authorList>
    </citation>
    <scope>NUCLEOTIDE SEQUENCE [LARGE SCALE GENOMIC DNA]</scope>
    <source>
        <strain evidence="2 3">JBTF-M23</strain>
    </source>
</reference>
<dbReference type="InterPro" id="IPR013046">
    <property type="entry name" value="GpV/Gp45"/>
</dbReference>
<dbReference type="InterPro" id="IPR006531">
    <property type="entry name" value="Gp5/Vgr_OB"/>
</dbReference>
<feature type="domain" description="Gp5/Type VI secretion system Vgr protein OB-fold" evidence="1">
    <location>
        <begin position="25"/>
        <end position="91"/>
    </location>
</feature>
<sequence length="236" mass="25599">MLANSLQSNLAQADMQSRLAKLISLGTVNEVDYETAKVRVKIGDWLTTWLPWLTNQAFNDMTWQAPEVGEQVMVLAPCGDLAQGVVLGSVYQKAHNIDKVVSDVAKEERINVQRTKYQDGSMLEYDRNKHQYLIDVKQDTAVIKLKSAKDIILEADNDLNVIVKNNANVTVTENATITVENGDASLTTNTGSISVTATDALNLKGDVVNIESTGGNVAVKAAATLKLNGSHISAQE</sequence>
<dbReference type="Pfam" id="PF04717">
    <property type="entry name" value="Phage_base_V"/>
    <property type="match status" value="1"/>
</dbReference>
<keyword evidence="3" id="KW-1185">Reference proteome</keyword>
<comment type="caution">
    <text evidence="2">The sequence shown here is derived from an EMBL/GenBank/DDBJ whole genome shotgun (WGS) entry which is preliminary data.</text>
</comment>
<evidence type="ECO:0000313" key="2">
    <source>
        <dbReference type="EMBL" id="NOU49486.1"/>
    </source>
</evidence>
<dbReference type="NCBIfam" id="TIGR01644">
    <property type="entry name" value="phage_P2_V"/>
    <property type="match status" value="1"/>
</dbReference>
<dbReference type="EMBL" id="JABBPG010000001">
    <property type="protein sequence ID" value="NOU49486.1"/>
    <property type="molecule type" value="Genomic_DNA"/>
</dbReference>
<dbReference type="Proteomes" id="UP000586305">
    <property type="component" value="Unassembled WGS sequence"/>
</dbReference>
<evidence type="ECO:0000313" key="3">
    <source>
        <dbReference type="Proteomes" id="UP000586305"/>
    </source>
</evidence>
<proteinExistence type="predicted"/>
<gene>
    <name evidence="2" type="ORF">HG263_02850</name>
</gene>
<organism evidence="2 3">
    <name type="scientific">Pseudoalteromonas caenipelagi</name>
    <dbReference type="NCBI Taxonomy" id="2726988"/>
    <lineage>
        <taxon>Bacteria</taxon>
        <taxon>Pseudomonadati</taxon>
        <taxon>Pseudomonadota</taxon>
        <taxon>Gammaproteobacteria</taxon>
        <taxon>Alteromonadales</taxon>
        <taxon>Pseudoalteromonadaceae</taxon>
        <taxon>Pseudoalteromonas</taxon>
    </lineage>
</organism>